<dbReference type="SUPFAM" id="SSF103473">
    <property type="entry name" value="MFS general substrate transporter"/>
    <property type="match status" value="1"/>
</dbReference>
<feature type="transmembrane region" description="Helical" evidence="7">
    <location>
        <begin position="348"/>
        <end position="365"/>
    </location>
</feature>
<dbReference type="AlphaFoldDB" id="A0A4P6JL68"/>
<evidence type="ECO:0000256" key="2">
    <source>
        <dbReference type="ARBA" id="ARBA00022448"/>
    </source>
</evidence>
<dbReference type="Proteomes" id="UP000290365">
    <property type="component" value="Chromosome"/>
</dbReference>
<dbReference type="PANTHER" id="PTHR42718:SF40">
    <property type="entry name" value="METHYLENOMYCIN A RESISTANCE PROTEIN"/>
    <property type="match status" value="1"/>
</dbReference>
<dbReference type="NCBIfam" id="TIGR00711">
    <property type="entry name" value="efflux_EmrB"/>
    <property type="match status" value="1"/>
</dbReference>
<dbReference type="GO" id="GO:0022857">
    <property type="term" value="F:transmembrane transporter activity"/>
    <property type="evidence" value="ECO:0007669"/>
    <property type="project" value="InterPro"/>
</dbReference>
<feature type="transmembrane region" description="Helical" evidence="7">
    <location>
        <begin position="93"/>
        <end position="120"/>
    </location>
</feature>
<keyword evidence="5 7" id="KW-1133">Transmembrane helix</keyword>
<dbReference type="EMBL" id="CP035758">
    <property type="protein sequence ID" value="QBD75939.1"/>
    <property type="molecule type" value="Genomic_DNA"/>
</dbReference>
<evidence type="ECO:0000256" key="4">
    <source>
        <dbReference type="ARBA" id="ARBA00022692"/>
    </source>
</evidence>
<protein>
    <submittedName>
        <fullName evidence="9">DHA2 family efflux MFS transporter permease subunit</fullName>
    </submittedName>
</protein>
<feature type="transmembrane region" description="Helical" evidence="7">
    <location>
        <begin position="418"/>
        <end position="439"/>
    </location>
</feature>
<dbReference type="GO" id="GO:0005886">
    <property type="term" value="C:plasma membrane"/>
    <property type="evidence" value="ECO:0007669"/>
    <property type="project" value="UniProtKB-SubCell"/>
</dbReference>
<feature type="transmembrane region" description="Helical" evidence="7">
    <location>
        <begin position="126"/>
        <end position="143"/>
    </location>
</feature>
<dbReference type="Gene3D" id="1.20.1720.10">
    <property type="entry name" value="Multidrug resistance protein D"/>
    <property type="match status" value="1"/>
</dbReference>
<feature type="transmembrane region" description="Helical" evidence="7">
    <location>
        <begin position="318"/>
        <end position="336"/>
    </location>
</feature>
<comment type="subcellular location">
    <subcellularLocation>
        <location evidence="1">Cell membrane</location>
        <topology evidence="1">Multi-pass membrane protein</topology>
    </subcellularLocation>
</comment>
<sequence length="479" mass="50089">MRAQMYTTQAGQRNQLNMKTSGMQWWTLVACACGYFMVILDTTVVNVALPAIQRALGTNISDLQWVTASYTLAFASLLLMTGTLSDRYGSKRIFLAGLLVFTLSSALCGTAPMLSVFLIARVFQGIGAALLVPASLAIISNAYPDGRKRASAIGVWAMIAAIAASAGPVIGGLLVEDAGWRTIFFINLPVGVIGMVITWRFVTEAGRSAHGSLDIWGQMSAILALAALTFALIEGEPMGWNASPVLLAFLLCVASGIAFVLIELRSASPMLPLTLFRSATFSATTSVGLLLNFSFYGLLFLLSIFYQQAKGYSAWETGLHLLPLTLINVAAMPLAGQLTARFGPRVPVLGGLALCAAGIFAYLSIGESLGYWLVVVFFLAIGFGGSSAVPALTAALLGAVARRYSGIASGVLNASRQAGGTFGVAILGSIFSSMSGSAALTGMHIALGVAGVVLLLSCAITLLWIPSRFGKAKEEGEAV</sequence>
<name>A0A4P6JL68_KTERU</name>
<feature type="transmembrane region" description="Helical" evidence="7">
    <location>
        <begin position="25"/>
        <end position="51"/>
    </location>
</feature>
<gene>
    <name evidence="9" type="ORF">EPA93_07920</name>
</gene>
<dbReference type="InterPro" id="IPR036259">
    <property type="entry name" value="MFS_trans_sf"/>
</dbReference>
<evidence type="ECO:0000259" key="8">
    <source>
        <dbReference type="PROSITE" id="PS50850"/>
    </source>
</evidence>
<dbReference type="KEGG" id="kbs:EPA93_07920"/>
<evidence type="ECO:0000256" key="6">
    <source>
        <dbReference type="ARBA" id="ARBA00023136"/>
    </source>
</evidence>
<dbReference type="PRINTS" id="PR01036">
    <property type="entry name" value="TCRTETB"/>
</dbReference>
<evidence type="ECO:0000256" key="7">
    <source>
        <dbReference type="SAM" id="Phobius"/>
    </source>
</evidence>
<dbReference type="PROSITE" id="PS50850">
    <property type="entry name" value="MFS"/>
    <property type="match status" value="1"/>
</dbReference>
<feature type="transmembrane region" description="Helical" evidence="7">
    <location>
        <begin position="445"/>
        <end position="465"/>
    </location>
</feature>
<feature type="transmembrane region" description="Helical" evidence="7">
    <location>
        <begin position="155"/>
        <end position="174"/>
    </location>
</feature>
<dbReference type="InterPro" id="IPR004638">
    <property type="entry name" value="EmrB-like"/>
</dbReference>
<proteinExistence type="predicted"/>
<keyword evidence="6 7" id="KW-0472">Membrane</keyword>
<dbReference type="Gene3D" id="1.20.1250.20">
    <property type="entry name" value="MFS general substrate transporter like domains"/>
    <property type="match status" value="1"/>
</dbReference>
<feature type="transmembrane region" description="Helical" evidence="7">
    <location>
        <begin position="285"/>
        <end position="306"/>
    </location>
</feature>
<feature type="domain" description="Major facilitator superfamily (MFS) profile" evidence="8">
    <location>
        <begin position="27"/>
        <end position="469"/>
    </location>
</feature>
<dbReference type="PANTHER" id="PTHR42718">
    <property type="entry name" value="MAJOR FACILITATOR SUPERFAMILY MULTIDRUG TRANSPORTER MFSC"/>
    <property type="match status" value="1"/>
</dbReference>
<keyword evidence="4 7" id="KW-0812">Transmembrane</keyword>
<feature type="transmembrane region" description="Helical" evidence="7">
    <location>
        <begin position="215"/>
        <end position="233"/>
    </location>
</feature>
<evidence type="ECO:0000313" key="9">
    <source>
        <dbReference type="EMBL" id="QBD75939.1"/>
    </source>
</evidence>
<accession>A0A4P6JL68</accession>
<feature type="transmembrane region" description="Helical" evidence="7">
    <location>
        <begin position="371"/>
        <end position="397"/>
    </location>
</feature>
<feature type="transmembrane region" description="Helical" evidence="7">
    <location>
        <begin position="180"/>
        <end position="203"/>
    </location>
</feature>
<dbReference type="InterPro" id="IPR020846">
    <property type="entry name" value="MFS_dom"/>
</dbReference>
<feature type="transmembrane region" description="Helical" evidence="7">
    <location>
        <begin position="245"/>
        <end position="264"/>
    </location>
</feature>
<dbReference type="InterPro" id="IPR011701">
    <property type="entry name" value="MFS"/>
</dbReference>
<reference evidence="9 10" key="1">
    <citation type="submission" date="2019-01" db="EMBL/GenBank/DDBJ databases">
        <title>Ktedonosporobacter rubrisoli SCAWS-G2.</title>
        <authorList>
            <person name="Huang Y."/>
            <person name="Yan B."/>
        </authorList>
    </citation>
    <scope>NUCLEOTIDE SEQUENCE [LARGE SCALE GENOMIC DNA]</scope>
    <source>
        <strain evidence="9 10">SCAWS-G2</strain>
    </source>
</reference>
<organism evidence="9 10">
    <name type="scientific">Ktedonosporobacter rubrisoli</name>
    <dbReference type="NCBI Taxonomy" id="2509675"/>
    <lineage>
        <taxon>Bacteria</taxon>
        <taxon>Bacillati</taxon>
        <taxon>Chloroflexota</taxon>
        <taxon>Ktedonobacteria</taxon>
        <taxon>Ktedonobacterales</taxon>
        <taxon>Ktedonosporobacteraceae</taxon>
        <taxon>Ktedonosporobacter</taxon>
    </lineage>
</organism>
<evidence type="ECO:0000256" key="5">
    <source>
        <dbReference type="ARBA" id="ARBA00022989"/>
    </source>
</evidence>
<dbReference type="OrthoDB" id="146360at2"/>
<keyword evidence="3" id="KW-1003">Cell membrane</keyword>
<evidence type="ECO:0000256" key="1">
    <source>
        <dbReference type="ARBA" id="ARBA00004651"/>
    </source>
</evidence>
<dbReference type="PROSITE" id="PS51257">
    <property type="entry name" value="PROKAR_LIPOPROTEIN"/>
    <property type="match status" value="1"/>
</dbReference>
<evidence type="ECO:0000313" key="10">
    <source>
        <dbReference type="Proteomes" id="UP000290365"/>
    </source>
</evidence>
<dbReference type="CDD" id="cd17321">
    <property type="entry name" value="MFS_MMR_MDR_like"/>
    <property type="match status" value="1"/>
</dbReference>
<dbReference type="Pfam" id="PF07690">
    <property type="entry name" value="MFS_1"/>
    <property type="match status" value="1"/>
</dbReference>
<keyword evidence="2" id="KW-0813">Transport</keyword>
<keyword evidence="10" id="KW-1185">Reference proteome</keyword>
<feature type="transmembrane region" description="Helical" evidence="7">
    <location>
        <begin position="63"/>
        <end position="81"/>
    </location>
</feature>
<evidence type="ECO:0000256" key="3">
    <source>
        <dbReference type="ARBA" id="ARBA00022475"/>
    </source>
</evidence>